<protein>
    <submittedName>
        <fullName evidence="2">Tyrosine decarboxylase</fullName>
    </submittedName>
</protein>
<accession>A0AC34R2I9</accession>
<proteinExistence type="predicted"/>
<name>A0AC34R2I9_9BILA</name>
<evidence type="ECO:0000313" key="1">
    <source>
        <dbReference type="Proteomes" id="UP000887576"/>
    </source>
</evidence>
<evidence type="ECO:0000313" key="2">
    <source>
        <dbReference type="WBParaSite" id="JU765_v2.g2744.t2"/>
    </source>
</evidence>
<dbReference type="Proteomes" id="UP000887576">
    <property type="component" value="Unplaced"/>
</dbReference>
<reference evidence="2" key="1">
    <citation type="submission" date="2022-11" db="UniProtKB">
        <authorList>
            <consortium name="WormBaseParasite"/>
        </authorList>
    </citation>
    <scope>IDENTIFICATION</scope>
</reference>
<dbReference type="WBParaSite" id="JU765_v2.g2744.t2">
    <property type="protein sequence ID" value="JU765_v2.g2744.t2"/>
    <property type="gene ID" value="JU765_v2.g2744"/>
</dbReference>
<sequence>MLPNICGIKLGIFVLQLAELNLKTPQFLVLVADNVLEPCSPPSDTLTVAQILFHGAESLVSFKDKKRTFSTGKIRVKNQVAVEIFKGMIFDVLEDDFLSKLDLETYKSLAGSRFWKWLQIPTWLAIVLGAVGFYYAENALSNLEVKKVSSATELFLIRTDKKYRDKPRLPQSRNKTVPITPDDFRRWMRLITEVIVDYSDHPDVYDVTPNVKPGFLIQKMPGTAPENPGTIEGVIRDVYELILPGSTHWQHPRMHAYYAAGASYPDIIGEILASGFGSVNFSWDSGPSMTELEIVMVNWAGKAFGLPESFLYQTDGDVTRSKGGGAIQSGASDAIFIALLAARFRAISESVSPKHAEKTEAECEALKNLVAYSSYEAHSSIEKAAKIALNLVAYSSYEAHSSIEKAAKIALVKLRSIKPKGEHLSLKGSQLETEITKDLERGLKPFFVHVTLGTTATCAFDDLKEITQVAKKYNLWVHVDAAYAGSAFVCPEFRYLMDGIEDADSININLHKMFMLTTPSSILWTKNQEYVIKAMTVNPTYLKQHDGAMDFRHWSVLLSRRSNCFKIWCLMKLYGIRAMQDYVRRIVRCGTRMRNYIQSDPRLELVGKQVLGLTAFKIAHPDPAVSSIRTRELIEYMNRTHKIALTHAKPSGIDVIRVSMNFPRMNDEEVDRSWHVLTSLIDEYFTCSEAPKTFRTQLEDPGIAASPAPSTSRTQLRSHASSTSFNVSLSAEDVNNNKRLSIL</sequence>
<organism evidence="1 2">
    <name type="scientific">Panagrolaimus sp. JU765</name>
    <dbReference type="NCBI Taxonomy" id="591449"/>
    <lineage>
        <taxon>Eukaryota</taxon>
        <taxon>Metazoa</taxon>
        <taxon>Ecdysozoa</taxon>
        <taxon>Nematoda</taxon>
        <taxon>Chromadorea</taxon>
        <taxon>Rhabditida</taxon>
        <taxon>Tylenchina</taxon>
        <taxon>Panagrolaimomorpha</taxon>
        <taxon>Panagrolaimoidea</taxon>
        <taxon>Panagrolaimidae</taxon>
        <taxon>Panagrolaimus</taxon>
    </lineage>
</organism>